<dbReference type="Gene3D" id="3.40.47.10">
    <property type="match status" value="1"/>
</dbReference>
<dbReference type="AlphaFoldDB" id="A0A7X0JCR9"/>
<dbReference type="Pfam" id="PF08545">
    <property type="entry name" value="ACP_syn_III"/>
    <property type="match status" value="1"/>
</dbReference>
<dbReference type="Proteomes" id="UP000522313">
    <property type="component" value="Unassembled WGS sequence"/>
</dbReference>
<evidence type="ECO:0000313" key="5">
    <source>
        <dbReference type="EMBL" id="MBB6505223.1"/>
    </source>
</evidence>
<dbReference type="GO" id="GO:0033818">
    <property type="term" value="F:beta-ketoacyl-acyl-carrier-protein synthase III activity"/>
    <property type="evidence" value="ECO:0007669"/>
    <property type="project" value="UniProtKB-EC"/>
</dbReference>
<dbReference type="EMBL" id="JACHBT010000011">
    <property type="protein sequence ID" value="MBB6505223.1"/>
    <property type="molecule type" value="Genomic_DNA"/>
</dbReference>
<accession>A0A7X0JCR9</accession>
<dbReference type="InterPro" id="IPR016039">
    <property type="entry name" value="Thiolase-like"/>
</dbReference>
<evidence type="ECO:0000259" key="3">
    <source>
        <dbReference type="Pfam" id="PF08541"/>
    </source>
</evidence>
<dbReference type="EC" id="2.3.1.180" evidence="5"/>
<dbReference type="PANTHER" id="PTHR34069">
    <property type="entry name" value="3-OXOACYL-[ACYL-CARRIER-PROTEIN] SYNTHASE 3"/>
    <property type="match status" value="1"/>
</dbReference>
<evidence type="ECO:0000313" key="6">
    <source>
        <dbReference type="Proteomes" id="UP000522313"/>
    </source>
</evidence>
<dbReference type="GO" id="GO:0006633">
    <property type="term" value="P:fatty acid biosynthetic process"/>
    <property type="evidence" value="ECO:0007669"/>
    <property type="project" value="InterPro"/>
</dbReference>
<protein>
    <submittedName>
        <fullName evidence="5">3-oxoacyl-[acyl-carrier-protein] synthase-3</fullName>
        <ecNumber evidence="5">2.3.1.180</ecNumber>
    </submittedName>
</protein>
<keyword evidence="1 5" id="KW-0808">Transferase</keyword>
<dbReference type="RefSeq" id="WP_221434886.1">
    <property type="nucleotide sequence ID" value="NZ_JACHBT010000011.1"/>
</dbReference>
<dbReference type="CDD" id="cd00830">
    <property type="entry name" value="KAS_III"/>
    <property type="match status" value="1"/>
</dbReference>
<evidence type="ECO:0000259" key="4">
    <source>
        <dbReference type="Pfam" id="PF08545"/>
    </source>
</evidence>
<feature type="domain" description="Beta-ketoacyl-[acyl-carrier-protein] synthase III N-terminal" evidence="4">
    <location>
        <begin position="121"/>
        <end position="191"/>
    </location>
</feature>
<comment type="caution">
    <text evidence="5">The sequence shown here is derived from an EMBL/GenBank/DDBJ whole genome shotgun (WGS) entry which is preliminary data.</text>
</comment>
<sequence>MAEAGRAELRFDKARIAGIVTTVGDRRVDFAAERERFGLSESEADRLRRAIGLDRRQVVSGLQTTTDLCAQSARAVLAGCGVEPGAVQGLILVTQSPDHAAPSSAISLQHRLGLPVTSMAFDIRLGCSGFVYGLAVAFGLVQAGLDRVLLCVGDVASRFVDGEDHAIAPIMGDAGAAILIERRDSDSWFQLYSDGSGARALMIPNSGFRHVPEDEGKPSLMHMDGAAVFNFTLQRVPGMMTDILAFAGKDMDAIDQFVLHQPNKYILTNLQKRMKIPADKISMSTQSHYGNQNAASIPGTISGFLSSHYAAGKVTSLFAGFGIGLSWGACVLETDAIYAPPTQTYSGEEQ</sequence>
<dbReference type="InterPro" id="IPR013747">
    <property type="entry name" value="ACP_syn_III_C"/>
</dbReference>
<dbReference type="PANTHER" id="PTHR34069:SF2">
    <property type="entry name" value="BETA-KETOACYL-[ACYL-CARRIER-PROTEIN] SYNTHASE III"/>
    <property type="match status" value="1"/>
</dbReference>
<proteinExistence type="predicted"/>
<reference evidence="5 6" key="1">
    <citation type="submission" date="2020-08" db="EMBL/GenBank/DDBJ databases">
        <title>The Agave Microbiome: Exploring the role of microbial communities in plant adaptations to desert environments.</title>
        <authorList>
            <person name="Partida-Martinez L.P."/>
        </authorList>
    </citation>
    <scope>NUCLEOTIDE SEQUENCE [LARGE SCALE GENOMIC DNA]</scope>
    <source>
        <strain evidence="5 6">AS3.13</strain>
    </source>
</reference>
<dbReference type="SUPFAM" id="SSF53901">
    <property type="entry name" value="Thiolase-like"/>
    <property type="match status" value="1"/>
</dbReference>
<feature type="domain" description="Beta-ketoacyl-[acyl-carrier-protein] synthase III C-terminal" evidence="3">
    <location>
        <begin position="244"/>
        <end position="333"/>
    </location>
</feature>
<evidence type="ECO:0000256" key="1">
    <source>
        <dbReference type="ARBA" id="ARBA00022679"/>
    </source>
</evidence>
<dbReference type="InterPro" id="IPR013751">
    <property type="entry name" value="ACP_syn_III_N"/>
</dbReference>
<organism evidence="5 6">
    <name type="scientific">Sphingomonas endophytica</name>
    <dbReference type="NCBI Taxonomy" id="869719"/>
    <lineage>
        <taxon>Bacteria</taxon>
        <taxon>Pseudomonadati</taxon>
        <taxon>Pseudomonadota</taxon>
        <taxon>Alphaproteobacteria</taxon>
        <taxon>Sphingomonadales</taxon>
        <taxon>Sphingomonadaceae</taxon>
        <taxon>Sphingomonas</taxon>
    </lineage>
</organism>
<evidence type="ECO:0000256" key="2">
    <source>
        <dbReference type="ARBA" id="ARBA00023315"/>
    </source>
</evidence>
<dbReference type="Pfam" id="PF08541">
    <property type="entry name" value="ACP_syn_III_C"/>
    <property type="match status" value="1"/>
</dbReference>
<reference evidence="5 6" key="2">
    <citation type="submission" date="2020-08" db="EMBL/GenBank/DDBJ databases">
        <authorList>
            <person name="Partida-Martinez L."/>
            <person name="Huntemann M."/>
            <person name="Clum A."/>
            <person name="Wang J."/>
            <person name="Palaniappan K."/>
            <person name="Ritter S."/>
            <person name="Chen I.-M."/>
            <person name="Stamatis D."/>
            <person name="Reddy T."/>
            <person name="O'Malley R."/>
            <person name="Daum C."/>
            <person name="Shapiro N."/>
            <person name="Ivanova N."/>
            <person name="Kyrpides N."/>
            <person name="Woyke T."/>
        </authorList>
    </citation>
    <scope>NUCLEOTIDE SEQUENCE [LARGE SCALE GENOMIC DNA]</scope>
    <source>
        <strain evidence="5 6">AS3.13</strain>
    </source>
</reference>
<dbReference type="GO" id="GO:0044550">
    <property type="term" value="P:secondary metabolite biosynthetic process"/>
    <property type="evidence" value="ECO:0007669"/>
    <property type="project" value="TreeGrafter"/>
</dbReference>
<keyword evidence="2 5" id="KW-0012">Acyltransferase</keyword>
<dbReference type="GO" id="GO:0004315">
    <property type="term" value="F:3-oxoacyl-[acyl-carrier-protein] synthase activity"/>
    <property type="evidence" value="ECO:0007669"/>
    <property type="project" value="InterPro"/>
</dbReference>
<name>A0A7X0JCR9_9SPHN</name>
<gene>
    <name evidence="5" type="ORF">F4693_002211</name>
</gene>